<dbReference type="RefSeq" id="WP_209239106.1">
    <property type="nucleotide sequence ID" value="NZ_JADKMA010000037.1"/>
</dbReference>
<sequence>MGVDASVPRGSGGCSFFGTALAVAAVVTVWWGFVGLATENFGSDCLFYLGADGPRAEHCNQVNDRAEAWLPWLVFTAWASAVPALFVPRRFPSWRYAAVGVAVGCLVVAVVLGGQAMTVGRP</sequence>
<keyword evidence="1" id="KW-0472">Membrane</keyword>
<evidence type="ECO:0000313" key="2">
    <source>
        <dbReference type="EMBL" id="MBO8192014.1"/>
    </source>
</evidence>
<organism evidence="2 3">
    <name type="scientific">Streptomyces oryzae</name>
    <dbReference type="NCBI Taxonomy" id="1434886"/>
    <lineage>
        <taxon>Bacteria</taxon>
        <taxon>Bacillati</taxon>
        <taxon>Actinomycetota</taxon>
        <taxon>Actinomycetes</taxon>
        <taxon>Kitasatosporales</taxon>
        <taxon>Streptomycetaceae</taxon>
        <taxon>Streptomyces</taxon>
    </lineage>
</organism>
<gene>
    <name evidence="2" type="ORF">ITI46_10085</name>
</gene>
<dbReference type="EMBL" id="JADKMA010000037">
    <property type="protein sequence ID" value="MBO8192014.1"/>
    <property type="molecule type" value="Genomic_DNA"/>
</dbReference>
<feature type="transmembrane region" description="Helical" evidence="1">
    <location>
        <begin position="12"/>
        <end position="33"/>
    </location>
</feature>
<proteinExistence type="predicted"/>
<feature type="transmembrane region" description="Helical" evidence="1">
    <location>
        <begin position="69"/>
        <end position="87"/>
    </location>
</feature>
<dbReference type="Proteomes" id="UP001519064">
    <property type="component" value="Unassembled WGS sequence"/>
</dbReference>
<name>A0ABS3X9I6_9ACTN</name>
<reference evidence="2 3" key="1">
    <citation type="submission" date="2020-11" db="EMBL/GenBank/DDBJ databases">
        <title>Streptomyces spirodelae sp. nov., isolated from duckweed.</title>
        <authorList>
            <person name="Saimee Y."/>
            <person name="Duangmal K."/>
        </authorList>
    </citation>
    <scope>NUCLEOTIDE SEQUENCE [LARGE SCALE GENOMIC DNA]</scope>
    <source>
        <strain evidence="2 3">S16-07</strain>
    </source>
</reference>
<comment type="caution">
    <text evidence="2">The sequence shown here is derived from an EMBL/GenBank/DDBJ whole genome shotgun (WGS) entry which is preliminary data.</text>
</comment>
<evidence type="ECO:0008006" key="4">
    <source>
        <dbReference type="Google" id="ProtNLM"/>
    </source>
</evidence>
<evidence type="ECO:0000256" key="1">
    <source>
        <dbReference type="SAM" id="Phobius"/>
    </source>
</evidence>
<protein>
    <recommendedName>
        <fullName evidence="4">Integral membrane protein</fullName>
    </recommendedName>
</protein>
<keyword evidence="3" id="KW-1185">Reference proteome</keyword>
<keyword evidence="1" id="KW-0812">Transmembrane</keyword>
<feature type="transmembrane region" description="Helical" evidence="1">
    <location>
        <begin position="94"/>
        <end position="117"/>
    </location>
</feature>
<evidence type="ECO:0000313" key="3">
    <source>
        <dbReference type="Proteomes" id="UP001519064"/>
    </source>
</evidence>
<keyword evidence="1" id="KW-1133">Transmembrane helix</keyword>
<accession>A0ABS3X9I6</accession>